<name>A0A074L7V9_PAEPO</name>
<feature type="domain" description="Thioredoxin" evidence="1">
    <location>
        <begin position="1"/>
        <end position="108"/>
    </location>
</feature>
<proteinExistence type="predicted"/>
<organism evidence="2 4">
    <name type="scientific">Paenibacillus polymyxa</name>
    <name type="common">Bacillus polymyxa</name>
    <dbReference type="NCBI Taxonomy" id="1406"/>
    <lineage>
        <taxon>Bacteria</taxon>
        <taxon>Bacillati</taxon>
        <taxon>Bacillota</taxon>
        <taxon>Bacilli</taxon>
        <taxon>Bacillales</taxon>
        <taxon>Paenibacillaceae</taxon>
        <taxon>Paenibacillus</taxon>
    </lineage>
</organism>
<gene>
    <name evidence="2" type="ORF">JDW19_19725</name>
    <name evidence="3" type="ORF">MF626_004680</name>
</gene>
<evidence type="ECO:0000259" key="1">
    <source>
        <dbReference type="PROSITE" id="PS51352"/>
    </source>
</evidence>
<dbReference type="InterPro" id="IPR013766">
    <property type="entry name" value="Thioredoxin_domain"/>
</dbReference>
<dbReference type="Pfam" id="PF00085">
    <property type="entry name" value="Thioredoxin"/>
    <property type="match status" value="1"/>
</dbReference>
<evidence type="ECO:0000313" key="4">
    <source>
        <dbReference type="Proteomes" id="UP000650605"/>
    </source>
</evidence>
<reference evidence="2" key="1">
    <citation type="submission" date="2020-12" db="EMBL/GenBank/DDBJ databases">
        <title>Paenibacillus polymyxa LMG 27872: a double-edged sword.</title>
        <authorList>
            <person name="Langendries S."/>
            <person name="Garcia Mendez S."/>
            <person name="Beirinckx S."/>
            <person name="Viaene T."/>
            <person name="Baeyen S."/>
            <person name="Goeminne G."/>
            <person name="Willems A."/>
            <person name="Debode J."/>
            <person name="Goormachtig S."/>
        </authorList>
    </citation>
    <scope>NUCLEOTIDE SEQUENCE</scope>
    <source>
        <strain evidence="2">LMG 27872</strain>
    </source>
</reference>
<evidence type="ECO:0000313" key="2">
    <source>
        <dbReference type="EMBL" id="MBM0635340.1"/>
    </source>
</evidence>
<dbReference type="InterPro" id="IPR036249">
    <property type="entry name" value="Thioredoxin-like_sf"/>
</dbReference>
<sequence length="108" mass="12412">MERIESQQQYQDLINGDGLTVVKFDTTWCPDCKTLDKFMDGIIEENADKRFFALDAEKFQPIADENQVRGIPSLLVFRNGEKIAHLHSKYAKTPAQISEYLTTLESKQ</sequence>
<dbReference type="SUPFAM" id="SSF52833">
    <property type="entry name" value="Thioredoxin-like"/>
    <property type="match status" value="1"/>
</dbReference>
<reference evidence="3" key="2">
    <citation type="submission" date="2022-11" db="EMBL/GenBank/DDBJ databases">
        <authorList>
            <person name="Vasilchenko N.G."/>
            <person name="Prazdnova E.V."/>
            <person name="Gorovtsov A.V."/>
            <person name="Chistyakov V.A."/>
            <person name="Pak M.L."/>
        </authorList>
    </citation>
    <scope>NUCLEOTIDE SEQUENCE</scope>
    <source>
        <strain evidence="3">R 4.5</strain>
    </source>
</reference>
<dbReference type="CDD" id="cd02947">
    <property type="entry name" value="TRX_family"/>
    <property type="match status" value="1"/>
</dbReference>
<dbReference type="PANTHER" id="PTHR10438">
    <property type="entry name" value="THIOREDOXIN"/>
    <property type="match status" value="1"/>
</dbReference>
<dbReference type="Gene3D" id="3.40.30.10">
    <property type="entry name" value="Glutaredoxin"/>
    <property type="match status" value="1"/>
</dbReference>
<dbReference type="AlphaFoldDB" id="A0A074L7V9"/>
<dbReference type="EMBL" id="CP097770">
    <property type="protein sequence ID" value="URJ50234.1"/>
    <property type="molecule type" value="Genomic_DNA"/>
</dbReference>
<dbReference type="RefSeq" id="WP_025721930.1">
    <property type="nucleotide sequence ID" value="NZ_ALJV01000270.1"/>
</dbReference>
<dbReference type="InterPro" id="IPR050620">
    <property type="entry name" value="Thioredoxin_H-type-like"/>
</dbReference>
<dbReference type="EMBL" id="JAEHFQ010000012">
    <property type="protein sequence ID" value="MBM0635340.1"/>
    <property type="molecule type" value="Genomic_DNA"/>
</dbReference>
<dbReference type="PANTHER" id="PTHR10438:SF468">
    <property type="entry name" value="THIOREDOXIN-1-RELATED"/>
    <property type="match status" value="1"/>
</dbReference>
<evidence type="ECO:0000313" key="3">
    <source>
        <dbReference type="EMBL" id="URJ50234.1"/>
    </source>
</evidence>
<dbReference type="Proteomes" id="UP000650605">
    <property type="component" value="Unassembled WGS sequence"/>
</dbReference>
<protein>
    <submittedName>
        <fullName evidence="2">Thioredoxin family protein</fullName>
    </submittedName>
</protein>
<accession>A0A074L7V9</accession>
<dbReference type="PROSITE" id="PS51352">
    <property type="entry name" value="THIOREDOXIN_2"/>
    <property type="match status" value="1"/>
</dbReference>
<dbReference type="Proteomes" id="UP001055784">
    <property type="component" value="Chromosome"/>
</dbReference>